<name>A0A843UZ74_COLES</name>
<gene>
    <name evidence="4" type="ORF">Taro_021515</name>
</gene>
<dbReference type="Gene3D" id="1.25.70.10">
    <property type="entry name" value="Transcription termination factor 3, mitochondrial"/>
    <property type="match status" value="1"/>
</dbReference>
<dbReference type="InterPro" id="IPR038538">
    <property type="entry name" value="MTERF_sf"/>
</dbReference>
<dbReference type="Pfam" id="PF02536">
    <property type="entry name" value="mTERF"/>
    <property type="match status" value="1"/>
</dbReference>
<dbReference type="EMBL" id="NMUH01001104">
    <property type="protein sequence ID" value="MQL88948.1"/>
    <property type="molecule type" value="Genomic_DNA"/>
</dbReference>
<keyword evidence="5" id="KW-1185">Reference proteome</keyword>
<dbReference type="InterPro" id="IPR003690">
    <property type="entry name" value="MTERF"/>
</dbReference>
<evidence type="ECO:0000313" key="4">
    <source>
        <dbReference type="EMBL" id="MQL88948.1"/>
    </source>
</evidence>
<organism evidence="4 5">
    <name type="scientific">Colocasia esculenta</name>
    <name type="common">Wild taro</name>
    <name type="synonym">Arum esculentum</name>
    <dbReference type="NCBI Taxonomy" id="4460"/>
    <lineage>
        <taxon>Eukaryota</taxon>
        <taxon>Viridiplantae</taxon>
        <taxon>Streptophyta</taxon>
        <taxon>Embryophyta</taxon>
        <taxon>Tracheophyta</taxon>
        <taxon>Spermatophyta</taxon>
        <taxon>Magnoliopsida</taxon>
        <taxon>Liliopsida</taxon>
        <taxon>Araceae</taxon>
        <taxon>Aroideae</taxon>
        <taxon>Colocasieae</taxon>
        <taxon>Colocasia</taxon>
    </lineage>
</organism>
<dbReference type="AlphaFoldDB" id="A0A843UZ74"/>
<evidence type="ECO:0000256" key="2">
    <source>
        <dbReference type="ARBA" id="ARBA00022472"/>
    </source>
</evidence>
<keyword evidence="2" id="KW-0805">Transcription regulation</keyword>
<dbReference type="SMART" id="SM00733">
    <property type="entry name" value="Mterf"/>
    <property type="match status" value="2"/>
</dbReference>
<dbReference type="Proteomes" id="UP000652761">
    <property type="component" value="Unassembled WGS sequence"/>
</dbReference>
<protein>
    <submittedName>
        <fullName evidence="4">Uncharacterized protein</fullName>
    </submittedName>
</protein>
<keyword evidence="3" id="KW-0809">Transit peptide</keyword>
<sequence>LEGGEAGKGVEGRSIRRGNTDLVGFYTKPSRPYKFKEALCSICNFTRCSLDAKFKLLQSFGWTEAGVHSVVWKHPAILKYSPKKLRNVMYFLLNEVGCDLSYIARNPALVGYSMEKRLKPRFHVPQSLKAECIPAEEETTSCRPCAYLRILLFRNTSFHTRIGFPNYLKLIMLPPQKPDWRQYHDVDVVSASTTWTPTLTLASSDVDANFSDLHALQSPEFREQATPTIGELSPTARGNQGEGFPTTGLAPASTKNPEEWSFGGFLGQPKESFTKLLIPLECTQKASTLPIVFIQELGVNALTPSSKCASSDLAVHFWNGQRPPPSSSEQNNKLFCPSMWIISICVVGDDTLAEEALETDSKRGD</sequence>
<dbReference type="PANTHER" id="PTHR13068:SF236">
    <property type="entry name" value="OS02G0749800 PROTEIN"/>
    <property type="match status" value="1"/>
</dbReference>
<reference evidence="4" key="1">
    <citation type="submission" date="2017-07" db="EMBL/GenBank/DDBJ databases">
        <title>Taro Niue Genome Assembly and Annotation.</title>
        <authorList>
            <person name="Atibalentja N."/>
            <person name="Keating K."/>
            <person name="Fields C.J."/>
        </authorList>
    </citation>
    <scope>NUCLEOTIDE SEQUENCE</scope>
    <source>
        <strain evidence="4">Niue_2</strain>
        <tissue evidence="4">Leaf</tissue>
    </source>
</reference>
<comment type="similarity">
    <text evidence="1">Belongs to the mTERF family.</text>
</comment>
<proteinExistence type="inferred from homology"/>
<keyword evidence="2" id="KW-0804">Transcription</keyword>
<dbReference type="GO" id="GO:0003676">
    <property type="term" value="F:nucleic acid binding"/>
    <property type="evidence" value="ECO:0007669"/>
    <property type="project" value="InterPro"/>
</dbReference>
<evidence type="ECO:0000256" key="1">
    <source>
        <dbReference type="ARBA" id="ARBA00007692"/>
    </source>
</evidence>
<dbReference type="GO" id="GO:0006353">
    <property type="term" value="P:DNA-templated transcription termination"/>
    <property type="evidence" value="ECO:0007669"/>
    <property type="project" value="UniProtKB-KW"/>
</dbReference>
<feature type="non-terminal residue" evidence="4">
    <location>
        <position position="365"/>
    </location>
</feature>
<dbReference type="PANTHER" id="PTHR13068">
    <property type="entry name" value="CGI-12 PROTEIN-RELATED"/>
    <property type="match status" value="1"/>
</dbReference>
<evidence type="ECO:0000256" key="3">
    <source>
        <dbReference type="ARBA" id="ARBA00022946"/>
    </source>
</evidence>
<comment type="caution">
    <text evidence="4">The sequence shown here is derived from an EMBL/GenBank/DDBJ whole genome shotgun (WGS) entry which is preliminary data.</text>
</comment>
<keyword evidence="2" id="KW-0806">Transcription termination</keyword>
<dbReference type="OrthoDB" id="1740680at2759"/>
<accession>A0A843UZ74</accession>
<evidence type="ECO:0000313" key="5">
    <source>
        <dbReference type="Proteomes" id="UP000652761"/>
    </source>
</evidence>